<comment type="similarity">
    <text evidence="16 17">Belongs to the helicase family. Dicer subfamily.</text>
</comment>
<feature type="region of interest" description="Disordered" evidence="18">
    <location>
        <begin position="105"/>
        <end position="133"/>
    </location>
</feature>
<keyword evidence="12" id="KW-0460">Magnesium</keyword>
<gene>
    <name evidence="25" type="primary">DCL1</name>
    <name evidence="25" type="ORF">LCER1_G000475</name>
</gene>
<feature type="region of interest" description="Disordered" evidence="18">
    <location>
        <begin position="331"/>
        <end position="413"/>
    </location>
</feature>
<dbReference type="InterPro" id="IPR005034">
    <property type="entry name" value="Dicer_dimerisation"/>
</dbReference>
<evidence type="ECO:0000256" key="16">
    <source>
        <dbReference type="ARBA" id="ARBA00035116"/>
    </source>
</evidence>
<dbReference type="CDD" id="cd18034">
    <property type="entry name" value="DEXHc_dicer"/>
    <property type="match status" value="1"/>
</dbReference>
<dbReference type="PROSITE" id="PS50821">
    <property type="entry name" value="PAZ"/>
    <property type="match status" value="1"/>
</dbReference>
<dbReference type="PROSITE" id="PS00517">
    <property type="entry name" value="RNASE_3_1"/>
    <property type="match status" value="1"/>
</dbReference>
<reference evidence="25 26" key="1">
    <citation type="submission" date="2018-05" db="EMBL/GenBank/DDBJ databases">
        <title>Whole genome sequencing for identification of molecular markers to develop diagnostic detection tools for the regulated plant pathogen Lachnellula willkommii.</title>
        <authorList>
            <person name="Giroux E."/>
            <person name="Bilodeau G."/>
        </authorList>
    </citation>
    <scope>NUCLEOTIDE SEQUENCE [LARGE SCALE GENOMIC DNA]</scope>
    <source>
        <strain evidence="25 26">CBS 625.97</strain>
    </source>
</reference>
<feature type="domain" description="Helicase ATP-binding" evidence="22">
    <location>
        <begin position="440"/>
        <end position="622"/>
    </location>
</feature>
<feature type="region of interest" description="Disordered" evidence="18">
    <location>
        <begin position="145"/>
        <end position="189"/>
    </location>
</feature>
<dbReference type="FunFam" id="3.30.160.380:FF:000004">
    <property type="entry name" value="Dicer-like protein 1"/>
    <property type="match status" value="1"/>
</dbReference>
<evidence type="ECO:0000313" key="25">
    <source>
        <dbReference type="EMBL" id="TVY59270.1"/>
    </source>
</evidence>
<evidence type="ECO:0000256" key="14">
    <source>
        <dbReference type="ARBA" id="ARBA00023118"/>
    </source>
</evidence>
<dbReference type="Pfam" id="PF24995">
    <property type="entry name" value="DSRM_2"/>
    <property type="match status" value="1"/>
</dbReference>
<keyword evidence="4" id="KW-0930">Antiviral protein</keyword>
<dbReference type="SMART" id="SM00535">
    <property type="entry name" value="RIBOc"/>
    <property type="match status" value="2"/>
</dbReference>
<comment type="caution">
    <text evidence="25">The sequence shown here is derived from an EMBL/GenBank/DDBJ whole genome shotgun (WGS) entry which is preliminary data.</text>
</comment>
<keyword evidence="13 17" id="KW-0694">RNA-binding</keyword>
<comment type="cofactor">
    <cofactor evidence="1">
        <name>Mn(2+)</name>
        <dbReference type="ChEBI" id="CHEBI:29035"/>
    </cofactor>
</comment>
<feature type="compositionally biased region" description="Low complexity" evidence="18">
    <location>
        <begin position="107"/>
        <end position="121"/>
    </location>
</feature>
<evidence type="ECO:0000256" key="6">
    <source>
        <dbReference type="ARBA" id="ARBA00022737"/>
    </source>
</evidence>
<dbReference type="GO" id="GO:0005634">
    <property type="term" value="C:nucleus"/>
    <property type="evidence" value="ECO:0007669"/>
    <property type="project" value="TreeGrafter"/>
</dbReference>
<keyword evidence="11" id="KW-0067">ATP-binding</keyword>
<evidence type="ECO:0000256" key="15">
    <source>
        <dbReference type="ARBA" id="ARBA00023211"/>
    </source>
</evidence>
<dbReference type="GO" id="GO:0005524">
    <property type="term" value="F:ATP binding"/>
    <property type="evidence" value="ECO:0007669"/>
    <property type="project" value="UniProtKB-KW"/>
</dbReference>
<evidence type="ECO:0000256" key="4">
    <source>
        <dbReference type="ARBA" id="ARBA00022721"/>
    </source>
</evidence>
<feature type="compositionally biased region" description="Acidic residues" evidence="18">
    <location>
        <begin position="350"/>
        <end position="371"/>
    </location>
</feature>
<proteinExistence type="inferred from homology"/>
<dbReference type="GO" id="GO:0050688">
    <property type="term" value="P:regulation of defense response to virus"/>
    <property type="evidence" value="ECO:0007669"/>
    <property type="project" value="UniProtKB-KW"/>
</dbReference>
<feature type="domain" description="Helicase C-terminal" evidence="23">
    <location>
        <begin position="767"/>
        <end position="940"/>
    </location>
</feature>
<keyword evidence="8" id="KW-0378">Hydrolase</keyword>
<dbReference type="InterPro" id="IPR001650">
    <property type="entry name" value="Helicase_C-like"/>
</dbReference>
<dbReference type="PROSITE" id="PS51192">
    <property type="entry name" value="HELICASE_ATP_BIND_1"/>
    <property type="match status" value="1"/>
</dbReference>
<dbReference type="SMART" id="SM00487">
    <property type="entry name" value="DEXDc"/>
    <property type="match status" value="1"/>
</dbReference>
<dbReference type="PANTHER" id="PTHR14950">
    <property type="entry name" value="DICER-RELATED"/>
    <property type="match status" value="1"/>
</dbReference>
<evidence type="ECO:0000259" key="21">
    <source>
        <dbReference type="PROSITE" id="PS50821"/>
    </source>
</evidence>
<dbReference type="Gene3D" id="1.10.1520.10">
    <property type="entry name" value="Ribonuclease III domain"/>
    <property type="match status" value="2"/>
</dbReference>
<keyword evidence="5" id="KW-0479">Metal-binding</keyword>
<feature type="domain" description="PAZ" evidence="21">
    <location>
        <begin position="1202"/>
        <end position="1345"/>
    </location>
</feature>
<evidence type="ECO:0000256" key="1">
    <source>
        <dbReference type="ARBA" id="ARBA00001936"/>
    </source>
</evidence>
<evidence type="ECO:0000256" key="7">
    <source>
        <dbReference type="ARBA" id="ARBA00022741"/>
    </source>
</evidence>
<evidence type="ECO:0000256" key="3">
    <source>
        <dbReference type="ARBA" id="ARBA00020797"/>
    </source>
</evidence>
<dbReference type="GO" id="GO:0030422">
    <property type="term" value="P:siRNA processing"/>
    <property type="evidence" value="ECO:0007669"/>
    <property type="project" value="TreeGrafter"/>
</dbReference>
<evidence type="ECO:0000256" key="2">
    <source>
        <dbReference type="ARBA" id="ARBA00001946"/>
    </source>
</evidence>
<keyword evidence="10" id="KW-0862">Zinc</keyword>
<evidence type="ECO:0000256" key="18">
    <source>
        <dbReference type="SAM" id="MobiDB-lite"/>
    </source>
</evidence>
<dbReference type="InterPro" id="IPR000999">
    <property type="entry name" value="RNase_III_dom"/>
</dbReference>
<dbReference type="PROSITE" id="PS50142">
    <property type="entry name" value="RNASE_3_2"/>
    <property type="match status" value="2"/>
</dbReference>
<dbReference type="Proteomes" id="UP000481288">
    <property type="component" value="Unassembled WGS sequence"/>
</dbReference>
<dbReference type="InterPro" id="IPR014720">
    <property type="entry name" value="dsRBD_dom"/>
</dbReference>
<dbReference type="InterPro" id="IPR027417">
    <property type="entry name" value="P-loop_NTPase"/>
</dbReference>
<feature type="domain" description="RNase III" evidence="20">
    <location>
        <begin position="1575"/>
        <end position="1738"/>
    </location>
</feature>
<evidence type="ECO:0000256" key="8">
    <source>
        <dbReference type="ARBA" id="ARBA00022801"/>
    </source>
</evidence>
<feature type="domain" description="DRBM" evidence="19">
    <location>
        <begin position="1769"/>
        <end position="1840"/>
    </location>
</feature>
<dbReference type="PROSITE" id="PS51194">
    <property type="entry name" value="HELICASE_CTER"/>
    <property type="match status" value="1"/>
</dbReference>
<dbReference type="Pfam" id="PF00636">
    <property type="entry name" value="Ribonuclease_3"/>
    <property type="match status" value="2"/>
</dbReference>
<feature type="compositionally biased region" description="Polar residues" evidence="18">
    <location>
        <begin position="156"/>
        <end position="165"/>
    </location>
</feature>
<feature type="domain" description="Dicer dsRNA-binding fold" evidence="24">
    <location>
        <begin position="968"/>
        <end position="1058"/>
    </location>
</feature>
<dbReference type="InterPro" id="IPR056755">
    <property type="entry name" value="DSRM_2"/>
</dbReference>
<dbReference type="CDD" id="cd00593">
    <property type="entry name" value="RIBOc"/>
    <property type="match status" value="2"/>
</dbReference>
<evidence type="ECO:0000256" key="11">
    <source>
        <dbReference type="ARBA" id="ARBA00022840"/>
    </source>
</evidence>
<dbReference type="InterPro" id="IPR003100">
    <property type="entry name" value="PAZ_dom"/>
</dbReference>
<dbReference type="InterPro" id="IPR006935">
    <property type="entry name" value="Helicase/UvrB_N"/>
</dbReference>
<dbReference type="SUPFAM" id="SSF54768">
    <property type="entry name" value="dsRNA-binding domain-like"/>
    <property type="match status" value="1"/>
</dbReference>
<dbReference type="Pfam" id="PF03368">
    <property type="entry name" value="Dicer_dimer"/>
    <property type="match status" value="1"/>
</dbReference>
<evidence type="ECO:0000313" key="26">
    <source>
        <dbReference type="Proteomes" id="UP000481288"/>
    </source>
</evidence>
<dbReference type="FunFam" id="1.10.1520.10:FF:000015">
    <property type="entry name" value="Dicer-like protein 1"/>
    <property type="match status" value="1"/>
</dbReference>
<dbReference type="PANTHER" id="PTHR14950:SF62">
    <property type="entry name" value="DICER-LIKE PROTEIN 1"/>
    <property type="match status" value="1"/>
</dbReference>
<dbReference type="OrthoDB" id="416741at2759"/>
<keyword evidence="6" id="KW-0677">Repeat</keyword>
<feature type="compositionally biased region" description="Basic and acidic residues" evidence="18">
    <location>
        <begin position="372"/>
        <end position="384"/>
    </location>
</feature>
<evidence type="ECO:0000256" key="5">
    <source>
        <dbReference type="ARBA" id="ARBA00022723"/>
    </source>
</evidence>
<sequence length="1876" mass="210825">MPLSGYLQDLSLLAEEDCLLLSPPRPKKTALIVHSPESKASCSPSLTAGTLSDMMLLDNTAIQVQVRNHREAVLKHKADEKAESFPSEFTPPTLDIQRTENHSFLFSPSPTTKKYSSTSVPTPTPTPIPPTTKSLVDANRCLKPTVGQAASPPSLHPTTGGSQSFPGKENVPLSSSRATPAVVTPPTAGLKTSPIPVFSPIQAFTPLQESTNSSSSLSTLPLFHVTAPTSRKDRSAKMNEYHATDHDLVPRQLGDEQAAKMLAKQQDLQAGSDDPLWIGHEGSVIITAKRALPQLTALGARSTEAVIAELKQKPQTPLSLHSPSSKLISIGPLPSLSSISSNGPSASNVDDGEDDEGPNEDPDDDDTDEDDQPKGRSRKTERQRRQNAIADSYLQDALHNPTKKHKLVPQDEANQSTRYIVHQAESQRIISTPREYQIELFERAKAKNIIAVLDTGSGKTLIAVLLLRHIFNQELEDRALGKPKRISFFLVDSVTLVFQQHAVLSANLDQPMNMFCGEMGCDLWSKKLWKKHFSENMVIVCTAEVLRQCLHHSFISIEQINLLIFDEAHHAKKDHAYARIIKDFYATAPKSAVLPKIFGMTASPVDARVDVKKAAAELETMLHAEIATAADTSLLQFAATSKQEQLATYGTLGGSFMTPLHEQMRQRFKGNAIVRKPLEYSYKIASRELGSWCADYIFKFCLAGEESNRLLAKTERQYHAKKVPGPIAILEQQKSQLQEALDIIKGHTFEPPDFNLATLSSSNLSSKVVLLAKYLKERYERPTEDKCIVFVKQRYTARLLTTLFSHPTMKTPHLFVASLVGTRKGDAADLKTSVREQVVTMMNFRKGTINCLFATSVAEEGLDVPDCNLVIRFDLYDTTIQYIQSRGRARHANSRYIHMAESGNQVHHQLIREARLNEGILKKFCNELPENRKLTGNDFDMDHFLSREKSHRVYTNPETGAKLTYKISLSVLANFVDSLPHSHETNLQAEYIITSQNKMFVGEVIMPEESPIRGSTGRPASTKQVAKCSAAFETCLNLVAGKYLDENLLPTFTKQLPAMRNALLAVDSRKEAYDMKTKPALWSVSGVPGELYVTILSLDKPEAVDRPLQPMALLTRSRLPELPSFVLHFGEGRNSPVQLTSLRSCMQVDSAIISQVNSFTLCIFDDVFSKEYESDTAKMPYFLAPVIKQASFDREQEPASLIAWDVLKTIEEHSILWEDRGWEKMKPWQTEPDEFFKDKFVTDPFDGSRKLWLKGVTREYKATDPVPSNTAPRKARKGRPHDNIMEYSCSLWEKARARRVLDENQRVFEAEVISLRRNLLDEFNTLESQTSDKCFVTLETLKVSPIPSTIVFMANLFPAIIHRTESYLIALEACDLLHLKIRPDLALEAVTKDSDNTDEHSAEKVNFQRGMGNNYERLEFLGDCFLKMATTIALYGIHPGHDEYEYHVDRMLLICNKNLKNNAIKLKLYEYIRSQSFNRRAWYPEGLVLKKGKTATAPNTQKLGDKTIADVCEAFIGAALLTCHESGDMDNAVRAVTELVSSENHNVSSYSQYYTLYEKPKYQMQVATESQKDLANQVEKEHNYRFRWPRILRSAFVHPSYPFSYEHIPSYQRLEFLGDALLDMACINFLFHNYPGKDPQWLTEHKMAMVSNQYLGALCVTLGFHRHLLLFNASFQKQISDYVAEITEARKQAEEDAIHAGKTAAEFAPDYWINVRQPPKCLPDIVEAYVGALFVDSEYNYAQIERFFDEHIKPYFTDMSMYDTYANKHPATFLSNFLQVNMGCMDWTTMAKEIKTVDGSKASFLAMVMIHDRIIADAQAASARYAKVAAAKKALEILNGLPLMEFREKYGCCCRPGADEGQDDQDEQDFDHGTAT</sequence>
<dbReference type="SUPFAM" id="SSF69065">
    <property type="entry name" value="RNase III domain-like"/>
    <property type="match status" value="2"/>
</dbReference>
<evidence type="ECO:0000259" key="20">
    <source>
        <dbReference type="PROSITE" id="PS50142"/>
    </source>
</evidence>
<dbReference type="GO" id="GO:0004525">
    <property type="term" value="F:ribonuclease III activity"/>
    <property type="evidence" value="ECO:0007669"/>
    <property type="project" value="InterPro"/>
</dbReference>
<dbReference type="InterPro" id="IPR038248">
    <property type="entry name" value="Dicer_dimer_sf"/>
</dbReference>
<evidence type="ECO:0000256" key="10">
    <source>
        <dbReference type="ARBA" id="ARBA00022833"/>
    </source>
</evidence>
<organism evidence="25 26">
    <name type="scientific">Lachnellula cervina</name>
    <dbReference type="NCBI Taxonomy" id="1316786"/>
    <lineage>
        <taxon>Eukaryota</taxon>
        <taxon>Fungi</taxon>
        <taxon>Dikarya</taxon>
        <taxon>Ascomycota</taxon>
        <taxon>Pezizomycotina</taxon>
        <taxon>Leotiomycetes</taxon>
        <taxon>Helotiales</taxon>
        <taxon>Lachnaceae</taxon>
        <taxon>Lachnellula</taxon>
    </lineage>
</organism>
<evidence type="ECO:0000259" key="24">
    <source>
        <dbReference type="PROSITE" id="PS51327"/>
    </source>
</evidence>
<dbReference type="GO" id="GO:0005737">
    <property type="term" value="C:cytoplasm"/>
    <property type="evidence" value="ECO:0007669"/>
    <property type="project" value="TreeGrafter"/>
</dbReference>
<dbReference type="GO" id="GO:0003677">
    <property type="term" value="F:DNA binding"/>
    <property type="evidence" value="ECO:0007669"/>
    <property type="project" value="InterPro"/>
</dbReference>
<evidence type="ECO:0000259" key="22">
    <source>
        <dbReference type="PROSITE" id="PS51192"/>
    </source>
</evidence>
<dbReference type="SUPFAM" id="SSF52540">
    <property type="entry name" value="P-loop containing nucleoside triphosphate hydrolases"/>
    <property type="match status" value="1"/>
</dbReference>
<keyword evidence="26" id="KW-1185">Reference proteome</keyword>
<evidence type="ECO:0000259" key="19">
    <source>
        <dbReference type="PROSITE" id="PS50137"/>
    </source>
</evidence>
<keyword evidence="14" id="KW-0051">Antiviral defense</keyword>
<name>A0A7D8UW01_9HELO</name>
<dbReference type="Gene3D" id="3.40.50.300">
    <property type="entry name" value="P-loop containing nucleotide triphosphate hydrolases"/>
    <property type="match status" value="2"/>
</dbReference>
<protein>
    <recommendedName>
        <fullName evidence="3">Dicer-like protein 1</fullName>
    </recommendedName>
</protein>
<dbReference type="Pfam" id="PF04851">
    <property type="entry name" value="ResIII"/>
    <property type="match status" value="1"/>
</dbReference>
<dbReference type="SMART" id="SM00490">
    <property type="entry name" value="HELICc"/>
    <property type="match status" value="1"/>
</dbReference>
<dbReference type="Pfam" id="PF00271">
    <property type="entry name" value="Helicase_C"/>
    <property type="match status" value="1"/>
</dbReference>
<evidence type="ECO:0000256" key="12">
    <source>
        <dbReference type="ARBA" id="ARBA00022842"/>
    </source>
</evidence>
<keyword evidence="7" id="KW-0547">Nucleotide-binding</keyword>
<dbReference type="PROSITE" id="PS50137">
    <property type="entry name" value="DS_RBD"/>
    <property type="match status" value="1"/>
</dbReference>
<dbReference type="GO" id="GO:0004386">
    <property type="term" value="F:helicase activity"/>
    <property type="evidence" value="ECO:0007669"/>
    <property type="project" value="UniProtKB-KW"/>
</dbReference>
<evidence type="ECO:0000256" key="9">
    <source>
        <dbReference type="ARBA" id="ARBA00022806"/>
    </source>
</evidence>
<dbReference type="GO" id="GO:0051607">
    <property type="term" value="P:defense response to virus"/>
    <property type="evidence" value="ECO:0007669"/>
    <property type="project" value="UniProtKB-KW"/>
</dbReference>
<evidence type="ECO:0000259" key="23">
    <source>
        <dbReference type="PROSITE" id="PS51194"/>
    </source>
</evidence>
<feature type="compositionally biased region" description="Low complexity" evidence="18">
    <location>
        <begin position="331"/>
        <end position="347"/>
    </location>
</feature>
<dbReference type="InterPro" id="IPR014001">
    <property type="entry name" value="Helicase_ATP-bd"/>
</dbReference>
<keyword evidence="9" id="KW-0347">Helicase</keyword>
<feature type="domain" description="RNase III" evidence="20">
    <location>
        <begin position="1413"/>
        <end position="1524"/>
    </location>
</feature>
<dbReference type="InterPro" id="IPR036389">
    <property type="entry name" value="RNase_III_sf"/>
</dbReference>
<comment type="cofactor">
    <cofactor evidence="2">
        <name>Mg(2+)</name>
        <dbReference type="ChEBI" id="CHEBI:18420"/>
    </cofactor>
</comment>
<evidence type="ECO:0000256" key="13">
    <source>
        <dbReference type="ARBA" id="ARBA00022884"/>
    </source>
</evidence>
<dbReference type="GO" id="GO:0046872">
    <property type="term" value="F:metal ion binding"/>
    <property type="evidence" value="ECO:0007669"/>
    <property type="project" value="UniProtKB-KW"/>
</dbReference>
<dbReference type="FunFam" id="3.40.50.300:FF:000628">
    <property type="entry name" value="Endoribonuclease Dicer"/>
    <property type="match status" value="1"/>
</dbReference>
<dbReference type="Gene3D" id="3.30.160.380">
    <property type="entry name" value="Dicer dimerisation domain"/>
    <property type="match status" value="1"/>
</dbReference>
<dbReference type="GO" id="GO:0003723">
    <property type="term" value="F:RNA binding"/>
    <property type="evidence" value="ECO:0007669"/>
    <property type="project" value="UniProtKB-UniRule"/>
</dbReference>
<keyword evidence="15" id="KW-0464">Manganese</keyword>
<accession>A0A7D8UW01</accession>
<dbReference type="PROSITE" id="PS51327">
    <property type="entry name" value="DICER_DSRBF"/>
    <property type="match status" value="1"/>
</dbReference>
<dbReference type="EMBL" id="QGMG01000008">
    <property type="protein sequence ID" value="TVY59270.1"/>
    <property type="molecule type" value="Genomic_DNA"/>
</dbReference>
<evidence type="ECO:0000256" key="17">
    <source>
        <dbReference type="PROSITE-ProRule" id="PRU00657"/>
    </source>
</evidence>